<comment type="caution">
    <text evidence="2">The sequence shown here is derived from an EMBL/GenBank/DDBJ whole genome shotgun (WGS) entry which is preliminary data.</text>
</comment>
<proteinExistence type="predicted"/>
<name>A0A6B1F752_9SYNE</name>
<reference evidence="2" key="1">
    <citation type="submission" date="2019-09" db="EMBL/GenBank/DDBJ databases">
        <title>Characterisation of the sponge microbiome using genome-centric metagenomics.</title>
        <authorList>
            <person name="Engelberts J.P."/>
            <person name="Robbins S.J."/>
            <person name="De Goeij J.M."/>
            <person name="Aranda M."/>
            <person name="Bell S.C."/>
            <person name="Webster N.S."/>
        </authorList>
    </citation>
    <scope>NUCLEOTIDE SEQUENCE</scope>
    <source>
        <strain evidence="2">SB0676_bin_10</strain>
    </source>
</reference>
<accession>A0A6B1F752</accession>
<organism evidence="2">
    <name type="scientific">Synechococcus sp. SB0676_bin_10</name>
    <dbReference type="NCBI Taxonomy" id="2604869"/>
    <lineage>
        <taxon>Bacteria</taxon>
        <taxon>Bacillati</taxon>
        <taxon>Cyanobacteriota</taxon>
        <taxon>Cyanophyceae</taxon>
        <taxon>Synechococcales</taxon>
        <taxon>Synechococcaceae</taxon>
        <taxon>Synechococcus</taxon>
    </lineage>
</organism>
<evidence type="ECO:0000259" key="1">
    <source>
        <dbReference type="Pfam" id="PF07693"/>
    </source>
</evidence>
<dbReference type="SUPFAM" id="SSF52540">
    <property type="entry name" value="P-loop containing nucleoside triphosphate hydrolases"/>
    <property type="match status" value="1"/>
</dbReference>
<dbReference type="InterPro" id="IPR027417">
    <property type="entry name" value="P-loop_NTPase"/>
</dbReference>
<dbReference type="AlphaFoldDB" id="A0A6B1F752"/>
<dbReference type="Gene3D" id="3.40.50.300">
    <property type="entry name" value="P-loop containing nucleotide triphosphate hydrolases"/>
    <property type="match status" value="1"/>
</dbReference>
<evidence type="ECO:0000313" key="2">
    <source>
        <dbReference type="EMBL" id="MYG38599.1"/>
    </source>
</evidence>
<dbReference type="EMBL" id="VYDO01000207">
    <property type="protein sequence ID" value="MYG38599.1"/>
    <property type="molecule type" value="Genomic_DNA"/>
</dbReference>
<dbReference type="InterPro" id="IPR011646">
    <property type="entry name" value="KAP_P-loop"/>
</dbReference>
<sequence length="214" mass="23251">MNPLDDRPIERPEDDMFGFSQFAEALAQSIIKNENPAGMAIAIHGPWGSGKSSVINLVRYYLEKKIKSDQPQESLGFPSTAPNWLKSLAPKVCFRQLDGDTSNSSKVSLEILDFKCWWFQGEEAMTLEFFRQLYGALDKSGLKGAGEAAAQLGSRILSSSAPLIGAAINSVAPGAGGMASSGMNGLSKLIKQEEIVEDFYKKISQELKNKINAT</sequence>
<dbReference type="Pfam" id="PF07693">
    <property type="entry name" value="KAP_NTPase"/>
    <property type="match status" value="1"/>
</dbReference>
<gene>
    <name evidence="2" type="ORF">F4162_06430</name>
</gene>
<protein>
    <recommendedName>
        <fullName evidence="1">KAP NTPase domain-containing protein</fullName>
    </recommendedName>
</protein>
<feature type="domain" description="KAP NTPase" evidence="1">
    <location>
        <begin position="19"/>
        <end position="151"/>
    </location>
</feature>